<dbReference type="EMBL" id="JACJPY010000005">
    <property type="protein sequence ID" value="MBD2149018.1"/>
    <property type="molecule type" value="Genomic_DNA"/>
</dbReference>
<evidence type="ECO:0000259" key="1">
    <source>
        <dbReference type="Pfam" id="PF22727"/>
    </source>
</evidence>
<dbReference type="AlphaFoldDB" id="A0A926UQK7"/>
<feature type="domain" description="NACHT conflict system C-terminal helical" evidence="1">
    <location>
        <begin position="329"/>
        <end position="426"/>
    </location>
</feature>
<organism evidence="2 3">
    <name type="scientific">Pseudanabaena cinerea FACHB-1277</name>
    <dbReference type="NCBI Taxonomy" id="2949581"/>
    <lineage>
        <taxon>Bacteria</taxon>
        <taxon>Bacillati</taxon>
        <taxon>Cyanobacteriota</taxon>
        <taxon>Cyanophyceae</taxon>
        <taxon>Pseudanabaenales</taxon>
        <taxon>Pseudanabaenaceae</taxon>
        <taxon>Pseudanabaena</taxon>
        <taxon>Pseudanabaena cinerea</taxon>
    </lineage>
</organism>
<evidence type="ECO:0000313" key="3">
    <source>
        <dbReference type="Proteomes" id="UP000631421"/>
    </source>
</evidence>
<accession>A0A926UQK7</accession>
<keyword evidence="3" id="KW-1185">Reference proteome</keyword>
<comment type="caution">
    <text evidence="2">The sequence shown here is derived from an EMBL/GenBank/DDBJ whole genome shotgun (WGS) entry which is preliminary data.</text>
</comment>
<dbReference type="RefSeq" id="WP_190349360.1">
    <property type="nucleotide sequence ID" value="NZ_JACJPY010000005.1"/>
</dbReference>
<dbReference type="InterPro" id="IPR054501">
    <property type="entry name" value="NCH2"/>
</dbReference>
<reference evidence="2" key="1">
    <citation type="journal article" date="2015" name="ISME J.">
        <title>Draft Genome Sequence of Streptomyces incarnatus NRRL8089, which Produces the Nucleoside Antibiotic Sinefungin.</title>
        <authorList>
            <person name="Oshima K."/>
            <person name="Hattori M."/>
            <person name="Shimizu H."/>
            <person name="Fukuda K."/>
            <person name="Nemoto M."/>
            <person name="Inagaki K."/>
            <person name="Tamura T."/>
        </authorList>
    </citation>
    <scope>NUCLEOTIDE SEQUENCE</scope>
    <source>
        <strain evidence="2">FACHB-1277</strain>
    </source>
</reference>
<proteinExistence type="predicted"/>
<name>A0A926UQK7_9CYAN</name>
<reference evidence="2" key="2">
    <citation type="submission" date="2020-08" db="EMBL/GenBank/DDBJ databases">
        <authorList>
            <person name="Chen M."/>
            <person name="Teng W."/>
            <person name="Zhao L."/>
            <person name="Hu C."/>
            <person name="Zhou Y."/>
            <person name="Han B."/>
            <person name="Song L."/>
            <person name="Shu W."/>
        </authorList>
    </citation>
    <scope>NUCLEOTIDE SEQUENCE</scope>
    <source>
        <strain evidence="2">FACHB-1277</strain>
    </source>
</reference>
<sequence length="436" mass="50852">MSPPQPHKSKKLEKFQQLITTNQSIAEVATKPLFLTYLCNYFNNYEYIKNNFYQDLLNLLLKQWEQTKCLSTQTTPTNQFLSVIQKQDLLSYVAIVSLDLHGYIWQNNQLTEDLQSCLSSSRTLSHLSIDRDHLYDIFRWQHSLLVECAKGVHSMTHTALHNYLAAYRIANSNPTIAEKYLLDRIHLKRWHGVIVMTISIFPKADRMLQTMKRKIDEIVVNDAHLQSFLTWVNQQSIQIQTPYKAVTIRALYLDIDLENNRSLDRARALDIAHSRSLERARVKSMGIENQMETDVDIDYTINLALNLDLALYFANHPIVELACALEPDLNKGLQFLRQKLPDPFKEKERDKFAKWWQSKGLEWSKKLRSLIMQHRKGSQDWKFSDNQLKVLRSYHDANKLLVECLNNAEYVSPIVKSQIESTLLLPQGEYSILGNR</sequence>
<evidence type="ECO:0000313" key="2">
    <source>
        <dbReference type="EMBL" id="MBD2149018.1"/>
    </source>
</evidence>
<dbReference type="Pfam" id="PF22727">
    <property type="entry name" value="NCH2"/>
    <property type="match status" value="1"/>
</dbReference>
<dbReference type="Proteomes" id="UP000631421">
    <property type="component" value="Unassembled WGS sequence"/>
</dbReference>
<gene>
    <name evidence="2" type="ORF">H6F44_02590</name>
</gene>
<protein>
    <recommendedName>
        <fullName evidence="1">NACHT conflict system C-terminal helical domain-containing protein</fullName>
    </recommendedName>
</protein>